<evidence type="ECO:0000256" key="2">
    <source>
        <dbReference type="ARBA" id="ARBA00023125"/>
    </source>
</evidence>
<evidence type="ECO:0000313" key="5">
    <source>
        <dbReference type="EMBL" id="SDJ43387.1"/>
    </source>
</evidence>
<evidence type="ECO:0000256" key="1">
    <source>
        <dbReference type="ARBA" id="ARBA00023015"/>
    </source>
</evidence>
<dbReference type="InterPro" id="IPR018060">
    <property type="entry name" value="HTH_AraC"/>
</dbReference>
<dbReference type="PROSITE" id="PS01124">
    <property type="entry name" value="HTH_ARAC_FAMILY_2"/>
    <property type="match status" value="1"/>
</dbReference>
<gene>
    <name evidence="5" type="ORF">SAMN05421869_110244</name>
</gene>
<evidence type="ECO:0000259" key="4">
    <source>
        <dbReference type="PROSITE" id="PS01124"/>
    </source>
</evidence>
<dbReference type="InterPro" id="IPR009057">
    <property type="entry name" value="Homeodomain-like_sf"/>
</dbReference>
<dbReference type="GO" id="GO:0003700">
    <property type="term" value="F:DNA-binding transcription factor activity"/>
    <property type="evidence" value="ECO:0007669"/>
    <property type="project" value="InterPro"/>
</dbReference>
<keyword evidence="1" id="KW-0805">Transcription regulation</keyword>
<dbReference type="PANTHER" id="PTHR46796:SF6">
    <property type="entry name" value="ARAC SUBFAMILY"/>
    <property type="match status" value="1"/>
</dbReference>
<evidence type="ECO:0000313" key="6">
    <source>
        <dbReference type="Proteomes" id="UP000199202"/>
    </source>
</evidence>
<dbReference type="EMBL" id="FNDJ01000010">
    <property type="protein sequence ID" value="SDJ43387.1"/>
    <property type="molecule type" value="Genomic_DNA"/>
</dbReference>
<protein>
    <submittedName>
        <fullName evidence="5">AraC family transcriptional regulator</fullName>
    </submittedName>
</protein>
<dbReference type="Gene3D" id="1.10.10.60">
    <property type="entry name" value="Homeodomain-like"/>
    <property type="match status" value="2"/>
</dbReference>
<dbReference type="Pfam" id="PF12833">
    <property type="entry name" value="HTH_18"/>
    <property type="match status" value="1"/>
</dbReference>
<reference evidence="5 6" key="1">
    <citation type="submission" date="2016-10" db="EMBL/GenBank/DDBJ databases">
        <authorList>
            <person name="de Groot N.N."/>
        </authorList>
    </citation>
    <scope>NUCLEOTIDE SEQUENCE [LARGE SCALE GENOMIC DNA]</scope>
    <source>
        <strain evidence="5 6">CGMCC 4.6533</strain>
    </source>
</reference>
<keyword evidence="2" id="KW-0238">DNA-binding</keyword>
<dbReference type="SUPFAM" id="SSF46689">
    <property type="entry name" value="Homeodomain-like"/>
    <property type="match status" value="2"/>
</dbReference>
<dbReference type="Proteomes" id="UP000199202">
    <property type="component" value="Unassembled WGS sequence"/>
</dbReference>
<dbReference type="AlphaFoldDB" id="A0A1G8TPM3"/>
<dbReference type="GO" id="GO:0043565">
    <property type="term" value="F:sequence-specific DNA binding"/>
    <property type="evidence" value="ECO:0007669"/>
    <property type="project" value="InterPro"/>
</dbReference>
<dbReference type="STRING" id="633440.SAMN05421869_110244"/>
<evidence type="ECO:0000256" key="3">
    <source>
        <dbReference type="ARBA" id="ARBA00023163"/>
    </source>
</evidence>
<keyword evidence="6" id="KW-1185">Reference proteome</keyword>
<dbReference type="InterPro" id="IPR050204">
    <property type="entry name" value="AraC_XylS_family_regulators"/>
</dbReference>
<dbReference type="SMART" id="SM00342">
    <property type="entry name" value="HTH_ARAC"/>
    <property type="match status" value="1"/>
</dbReference>
<dbReference type="PANTHER" id="PTHR46796">
    <property type="entry name" value="HTH-TYPE TRANSCRIPTIONAL ACTIVATOR RHAS-RELATED"/>
    <property type="match status" value="1"/>
</dbReference>
<accession>A0A1G8TPM3</accession>
<sequence length="276" mass="30215">MAQYVRRSHCSWNDAGWRSLLVQRFVHARQVEQLLLPGTADLHLVLCTAGAAVMSVSTGGAPARRRWTAGRLELMVPGRSTVRSYQATSALSTIQVHIPQAVIKRTAAQLGGPEPDFEALSAGLGPGDPVVEHLLRSLPANREVGDLYAESAAAFLAVHLLTRGREPRVPEIEHAAVRRGIAIMRDRLAEPLTLADIAAEAHLSVYHFVRVFRHATGETPHRYLTRLRIELAQRLLSGTTLTIEQIAERCGYAGPGPLSSAFLRHVGVRPSVYRNI</sequence>
<proteinExistence type="predicted"/>
<feature type="domain" description="HTH araC/xylS-type" evidence="4">
    <location>
        <begin position="178"/>
        <end position="276"/>
    </location>
</feature>
<keyword evidence="3" id="KW-0804">Transcription</keyword>
<organism evidence="5 6">
    <name type="scientific">Nonomuraea jiangxiensis</name>
    <dbReference type="NCBI Taxonomy" id="633440"/>
    <lineage>
        <taxon>Bacteria</taxon>
        <taxon>Bacillati</taxon>
        <taxon>Actinomycetota</taxon>
        <taxon>Actinomycetes</taxon>
        <taxon>Streptosporangiales</taxon>
        <taxon>Streptosporangiaceae</taxon>
        <taxon>Nonomuraea</taxon>
    </lineage>
</organism>
<name>A0A1G8TPM3_9ACTN</name>